<dbReference type="InterPro" id="IPR041377">
    <property type="entry name" value="P2_N"/>
</dbReference>
<reference evidence="3 4" key="1">
    <citation type="submission" date="2018-03" db="EMBL/GenBank/DDBJ databases">
        <title>Genomic Encyclopedia of Archaeal and Bacterial Type Strains, Phase II (KMG-II): from individual species to whole genera.</title>
        <authorList>
            <person name="Goeker M."/>
        </authorList>
    </citation>
    <scope>NUCLEOTIDE SEQUENCE [LARGE SCALE GENOMIC DNA]</scope>
    <source>
        <strain evidence="3 4">DSM 25328</strain>
    </source>
</reference>
<dbReference type="Pfam" id="PF18628">
    <property type="entry name" value="P2_N"/>
    <property type="match status" value="1"/>
</dbReference>
<dbReference type="Proteomes" id="UP000237718">
    <property type="component" value="Unassembled WGS sequence"/>
</dbReference>
<accession>A0A2T1AHD6</accession>
<evidence type="ECO:0000313" key="4">
    <source>
        <dbReference type="Proteomes" id="UP000237718"/>
    </source>
</evidence>
<dbReference type="EMBL" id="PVUF01000005">
    <property type="protein sequence ID" value="PRZ48003.1"/>
    <property type="molecule type" value="Genomic_DNA"/>
</dbReference>
<feature type="domain" description="Viral coat protein P2 C-terminal" evidence="2">
    <location>
        <begin position="152"/>
        <end position="265"/>
    </location>
</feature>
<dbReference type="Gene3D" id="2.60.120.730">
    <property type="match status" value="2"/>
</dbReference>
<protein>
    <submittedName>
        <fullName evidence="3">Uncharacterized protein</fullName>
    </submittedName>
</protein>
<dbReference type="InterPro" id="IPR053751">
    <property type="entry name" value="Viral_Major_Capsid_sf"/>
</dbReference>
<dbReference type="Pfam" id="PF25513">
    <property type="entry name" value="P2_C"/>
    <property type="match status" value="1"/>
</dbReference>
<evidence type="ECO:0000259" key="2">
    <source>
        <dbReference type="Pfam" id="PF25513"/>
    </source>
</evidence>
<gene>
    <name evidence="3" type="ORF">CLV89_105228</name>
</gene>
<organism evidence="3 4">
    <name type="scientific">Tritonibacter scottomollicae</name>
    <name type="common">Epibacterium scottomollicae</name>
    <dbReference type="NCBI Taxonomy" id="483013"/>
    <lineage>
        <taxon>Bacteria</taxon>
        <taxon>Pseudomonadati</taxon>
        <taxon>Pseudomonadota</taxon>
        <taxon>Alphaproteobacteria</taxon>
        <taxon>Rhodobacterales</taxon>
        <taxon>Paracoccaceae</taxon>
        <taxon>Tritonibacter</taxon>
    </lineage>
</organism>
<sequence length="268" mass="29135">MTRTLKKMPTPLGIGPGQTASVSLPLGLTYERLYIRMNVDGTPRDVPAADWGSYIDEIRLMVDGESKIQITAADLVKLNQYYGQTLAAGVLPLFLSRPWMRTIGGEDQTGYGTAGGMAAFTLEMDLKTGITINSLTVSAVQSPGRAFGPHLRIQRYIHNQGVTGEAEIADIVRGGYAMLGLHVATSAITTVEVHADNRKVHESDKPLRAAHYGVIERTPQTGFTHIDFCTENRLAEAMPMALQDFRLKLDFTATGNHSIYAESVQGAV</sequence>
<feature type="domain" description="Viral coat protein P2 N-terminal" evidence="1">
    <location>
        <begin position="6"/>
        <end position="142"/>
    </location>
</feature>
<comment type="caution">
    <text evidence="3">The sequence shown here is derived from an EMBL/GenBank/DDBJ whole genome shotgun (WGS) entry which is preliminary data.</text>
</comment>
<name>A0A2T1AHD6_TRISK</name>
<dbReference type="AlphaFoldDB" id="A0A2T1AHD6"/>
<dbReference type="InterPro" id="IPR057915">
    <property type="entry name" value="P2_C"/>
</dbReference>
<dbReference type="RefSeq" id="WP_106163684.1">
    <property type="nucleotide sequence ID" value="NZ_PVUF01000005.1"/>
</dbReference>
<proteinExistence type="predicted"/>
<evidence type="ECO:0000259" key="1">
    <source>
        <dbReference type="Pfam" id="PF18628"/>
    </source>
</evidence>
<dbReference type="OrthoDB" id="7363503at2"/>
<evidence type="ECO:0000313" key="3">
    <source>
        <dbReference type="EMBL" id="PRZ48003.1"/>
    </source>
</evidence>